<dbReference type="Proteomes" id="UP000503297">
    <property type="component" value="Chromosome"/>
</dbReference>
<reference evidence="9" key="1">
    <citation type="submission" date="2020-05" db="EMBL/GenBank/DDBJ databases">
        <title>Novel species in genus Nocardioides.</title>
        <authorList>
            <person name="Zhang G."/>
        </authorList>
    </citation>
    <scope>NUCLEOTIDE SEQUENCE [LARGE SCALE GENOMIC DNA]</scope>
    <source>
        <strain evidence="9">zg-1050</strain>
    </source>
</reference>
<dbReference type="Gene3D" id="3.10.580.10">
    <property type="entry name" value="CBS-domain"/>
    <property type="match status" value="1"/>
</dbReference>
<evidence type="ECO:0000259" key="7">
    <source>
        <dbReference type="PROSITE" id="PS51371"/>
    </source>
</evidence>
<keyword evidence="9" id="KW-1185">Reference proteome</keyword>
<organism evidence="8 9">
    <name type="scientific">Berryella wangjianweii</name>
    <dbReference type="NCBI Taxonomy" id="2734634"/>
    <lineage>
        <taxon>Bacteria</taxon>
        <taxon>Bacillati</taxon>
        <taxon>Actinomycetota</taxon>
        <taxon>Coriobacteriia</taxon>
        <taxon>Eggerthellales</taxon>
        <taxon>Eggerthellaceae</taxon>
        <taxon>Berryella</taxon>
    </lineage>
</organism>
<dbReference type="FunFam" id="3.10.580.10:FF:000002">
    <property type="entry name" value="Magnesium/cobalt efflux protein CorC"/>
    <property type="match status" value="1"/>
</dbReference>
<keyword evidence="4" id="KW-0677">Repeat</keyword>
<sequence>MNAHAKSETDEGLFSSLRRTLQSRRRAQESEEQIKLIVDDADDIIDDKKRMIGEILDLDELDAADVMTPRVDMITVEDTETARMALDRMMGTGYSRLPVFHDNLDQIAGVVHLKDLIAPALEGQQDEPAARFMAEAYFIPESKDLFTLLREMQTNRQQMALVVDEYGGTDGLITIEDIVEEIVGEIIDETDSEHCLLSQVDDGEWIVDGRLPVDDARALGWPVEESENYDTIAGWFMDRIDAVPQVGRELVEGGTLFRVENMRRRRIKALRVIANVGAEDPA</sequence>
<proteinExistence type="inferred from homology"/>
<comment type="subcellular location">
    <subcellularLocation>
        <location evidence="1">Cell membrane</location>
        <topology evidence="1">Multi-pass membrane protein</topology>
    </subcellularLocation>
</comment>
<dbReference type="PANTHER" id="PTHR22777">
    <property type="entry name" value="HEMOLYSIN-RELATED"/>
    <property type="match status" value="1"/>
</dbReference>
<feature type="domain" description="CBS" evidence="7">
    <location>
        <begin position="132"/>
        <end position="189"/>
    </location>
</feature>
<dbReference type="AlphaFoldDB" id="A0A6M8IY11"/>
<evidence type="ECO:0000313" key="8">
    <source>
        <dbReference type="EMBL" id="QKF07745.1"/>
    </source>
</evidence>
<evidence type="ECO:0000256" key="6">
    <source>
        <dbReference type="PROSITE-ProRule" id="PRU00703"/>
    </source>
</evidence>
<name>A0A6M8IY11_9ACTN</name>
<feature type="domain" description="CBS" evidence="7">
    <location>
        <begin position="67"/>
        <end position="127"/>
    </location>
</feature>
<dbReference type="SMART" id="SM01091">
    <property type="entry name" value="CorC_HlyC"/>
    <property type="match status" value="1"/>
</dbReference>
<evidence type="ECO:0000256" key="3">
    <source>
        <dbReference type="ARBA" id="ARBA00022475"/>
    </source>
</evidence>
<dbReference type="InterPro" id="IPR005170">
    <property type="entry name" value="Transptr-assoc_dom"/>
</dbReference>
<protein>
    <submittedName>
        <fullName evidence="8">HlyC/CorC family transporter</fullName>
    </submittedName>
</protein>
<dbReference type="SMART" id="SM00116">
    <property type="entry name" value="CBS"/>
    <property type="match status" value="2"/>
</dbReference>
<comment type="similarity">
    <text evidence="2">Belongs to the UPF0053 family.</text>
</comment>
<evidence type="ECO:0000256" key="1">
    <source>
        <dbReference type="ARBA" id="ARBA00004651"/>
    </source>
</evidence>
<dbReference type="CDD" id="cd04590">
    <property type="entry name" value="CBS_pair_CorC_HlyC_assoc"/>
    <property type="match status" value="1"/>
</dbReference>
<dbReference type="GO" id="GO:0005886">
    <property type="term" value="C:plasma membrane"/>
    <property type="evidence" value="ECO:0007669"/>
    <property type="project" value="UniProtKB-SubCell"/>
</dbReference>
<dbReference type="Gene3D" id="3.30.465.10">
    <property type="match status" value="1"/>
</dbReference>
<dbReference type="InterPro" id="IPR000644">
    <property type="entry name" value="CBS_dom"/>
</dbReference>
<dbReference type="RefSeq" id="WP_173165146.1">
    <property type="nucleotide sequence ID" value="NZ_CP053716.1"/>
</dbReference>
<dbReference type="SUPFAM" id="SSF54631">
    <property type="entry name" value="CBS-domain pair"/>
    <property type="match status" value="1"/>
</dbReference>
<dbReference type="PROSITE" id="PS51371">
    <property type="entry name" value="CBS"/>
    <property type="match status" value="2"/>
</dbReference>
<dbReference type="KEGG" id="bwa:HLV38_06215"/>
<dbReference type="InterPro" id="IPR044751">
    <property type="entry name" value="Ion_transp-like_CBS"/>
</dbReference>
<dbReference type="GO" id="GO:0050660">
    <property type="term" value="F:flavin adenine dinucleotide binding"/>
    <property type="evidence" value="ECO:0007669"/>
    <property type="project" value="InterPro"/>
</dbReference>
<dbReference type="SUPFAM" id="SSF56176">
    <property type="entry name" value="FAD-binding/transporter-associated domain-like"/>
    <property type="match status" value="1"/>
</dbReference>
<dbReference type="InterPro" id="IPR046342">
    <property type="entry name" value="CBS_dom_sf"/>
</dbReference>
<dbReference type="InterPro" id="IPR036318">
    <property type="entry name" value="FAD-bd_PCMH-like_sf"/>
</dbReference>
<dbReference type="PANTHER" id="PTHR22777:SF32">
    <property type="entry name" value="UPF0053 INNER MEMBRANE PROTEIN YFJD"/>
    <property type="match status" value="1"/>
</dbReference>
<keyword evidence="3" id="KW-1003">Cell membrane</keyword>
<evidence type="ECO:0000256" key="4">
    <source>
        <dbReference type="ARBA" id="ARBA00022737"/>
    </source>
</evidence>
<accession>A0A6M8IY11</accession>
<dbReference type="Pfam" id="PF00571">
    <property type="entry name" value="CBS"/>
    <property type="match status" value="2"/>
</dbReference>
<evidence type="ECO:0000313" key="9">
    <source>
        <dbReference type="Proteomes" id="UP000503297"/>
    </source>
</evidence>
<dbReference type="EMBL" id="CP053716">
    <property type="protein sequence ID" value="QKF07745.1"/>
    <property type="molecule type" value="Genomic_DNA"/>
</dbReference>
<gene>
    <name evidence="8" type="ORF">HLV38_06215</name>
</gene>
<dbReference type="InterPro" id="IPR016169">
    <property type="entry name" value="FAD-bd_PCMH_sub2"/>
</dbReference>
<keyword evidence="5 6" id="KW-0129">CBS domain</keyword>
<keyword evidence="3" id="KW-0472">Membrane</keyword>
<dbReference type="Pfam" id="PF03471">
    <property type="entry name" value="CorC_HlyC"/>
    <property type="match status" value="1"/>
</dbReference>
<evidence type="ECO:0000256" key="5">
    <source>
        <dbReference type="ARBA" id="ARBA00023122"/>
    </source>
</evidence>
<evidence type="ECO:0000256" key="2">
    <source>
        <dbReference type="ARBA" id="ARBA00006337"/>
    </source>
</evidence>